<dbReference type="EMBL" id="JACDXJ010000004">
    <property type="protein sequence ID" value="MBA1159382.1"/>
    <property type="molecule type" value="Genomic_DNA"/>
</dbReference>
<dbReference type="InterPro" id="IPR048813">
    <property type="entry name" value="GP7-like"/>
</dbReference>
<evidence type="ECO:0000313" key="2">
    <source>
        <dbReference type="Proteomes" id="UP000572984"/>
    </source>
</evidence>
<comment type="caution">
    <text evidence="1">The sequence shown here is derived from an EMBL/GenBank/DDBJ whole genome shotgun (WGS) entry which is preliminary data.</text>
</comment>
<protein>
    <recommendedName>
        <fullName evidence="3">Phage protein</fullName>
    </recommendedName>
</protein>
<dbReference type="NCBIfam" id="NF045672">
    <property type="entry name" value="MCP_gp7_epsi_15"/>
    <property type="match status" value="1"/>
</dbReference>
<keyword evidence="2" id="KW-1185">Reference proteome</keyword>
<sequence>MTLLAAQVLTLADLVKRSDANGNVASSIVEAMNRVNEALDDMQFREANDGSGHKTVIRTGLPAVAWRLLNYGVPKSKSTTAPVRDTTGMLEAYAEVDKTLVQLSGNAGAFRASEVRPFLESMSQEASSTLFYGNTEVNPERFLGLAPRMGKLSTDPTQSGYNIIDAGGTGATNTSLWMIVWGEDSVHGIYPKGTTAGLQHQDLGEVTLQDANGNNYQGYRDHFQWHLGLTVRDWRYVVRIANIDVALARTDMAYLKSILNKIIDAEERVYRIPGTATESGMPRAAWYGNRTVRSLIRTAQLEKIANNITTETIYGKPVTAINGVPLRAVDAILNTEARVV</sequence>
<gene>
    <name evidence="1" type="ORF">H0S73_25220</name>
</gene>
<organism evidence="1 2">
    <name type="scientific">Microvirga mediterraneensis</name>
    <dbReference type="NCBI Taxonomy" id="2754695"/>
    <lineage>
        <taxon>Bacteria</taxon>
        <taxon>Pseudomonadati</taxon>
        <taxon>Pseudomonadota</taxon>
        <taxon>Alphaproteobacteria</taxon>
        <taxon>Hyphomicrobiales</taxon>
        <taxon>Methylobacteriaceae</taxon>
        <taxon>Microvirga</taxon>
    </lineage>
</organism>
<proteinExistence type="predicted"/>
<accession>A0A838BW95</accession>
<name>A0A838BW95_9HYPH</name>
<reference evidence="1 2" key="1">
    <citation type="submission" date="2020-07" db="EMBL/GenBank/DDBJ databases">
        <title>Draft genome and description of Microvirga mediterraneensis Marseille-Q2068 sp. nov.</title>
        <authorList>
            <person name="Boxberger M."/>
        </authorList>
    </citation>
    <scope>NUCLEOTIDE SEQUENCE [LARGE SCALE GENOMIC DNA]</scope>
    <source>
        <strain evidence="1 2">Marseille-Q2068</strain>
    </source>
</reference>
<evidence type="ECO:0008006" key="3">
    <source>
        <dbReference type="Google" id="ProtNLM"/>
    </source>
</evidence>
<dbReference type="Proteomes" id="UP000572984">
    <property type="component" value="Unassembled WGS sequence"/>
</dbReference>
<dbReference type="AlphaFoldDB" id="A0A838BW95"/>
<dbReference type="Pfam" id="PF20911">
    <property type="entry name" value="GP7"/>
    <property type="match status" value="1"/>
</dbReference>
<dbReference type="RefSeq" id="WP_181054970.1">
    <property type="nucleotide sequence ID" value="NZ_JACDXJ010000004.1"/>
</dbReference>
<evidence type="ECO:0000313" key="1">
    <source>
        <dbReference type="EMBL" id="MBA1159382.1"/>
    </source>
</evidence>